<dbReference type="EMBL" id="BOVK01000036">
    <property type="protein sequence ID" value="GIQ69855.1"/>
    <property type="molecule type" value="Genomic_DNA"/>
</dbReference>
<proteinExistence type="predicted"/>
<sequence>MFKLLLLLLIVVPAIEIWLMILIGGQIGSWNTLLLILLTAVAGAYLTKREASLVWSQARFEMENHRVPGRHLLDGICILIGGVLLLAPGFLTDAVGFLLIFPPTRLWFRVLLMRVLQKALSKGTIRFIHRR</sequence>
<protein>
    <submittedName>
        <fullName evidence="2">Membrane protein FxsA</fullName>
    </submittedName>
</protein>
<dbReference type="RefSeq" id="WP_213412641.1">
    <property type="nucleotide sequence ID" value="NZ_BOVK01000036.1"/>
</dbReference>
<keyword evidence="3" id="KW-1185">Reference proteome</keyword>
<dbReference type="PANTHER" id="PTHR35335">
    <property type="entry name" value="UPF0716 PROTEIN FXSA"/>
    <property type="match status" value="1"/>
</dbReference>
<feature type="transmembrane region" description="Helical" evidence="1">
    <location>
        <begin position="72"/>
        <end position="91"/>
    </location>
</feature>
<dbReference type="Proteomes" id="UP000677918">
    <property type="component" value="Unassembled WGS sequence"/>
</dbReference>
<reference evidence="2" key="1">
    <citation type="submission" date="2021-04" db="EMBL/GenBank/DDBJ databases">
        <title>Draft genome sequence of Xylanibacillus composti strain K13.</title>
        <authorList>
            <person name="Uke A."/>
            <person name="Chhe C."/>
            <person name="Baramee S."/>
            <person name="Kosugi A."/>
        </authorList>
    </citation>
    <scope>NUCLEOTIDE SEQUENCE</scope>
    <source>
        <strain evidence="2">K13</strain>
    </source>
</reference>
<dbReference type="AlphaFoldDB" id="A0A8J4M2H1"/>
<evidence type="ECO:0000313" key="2">
    <source>
        <dbReference type="EMBL" id="GIQ69855.1"/>
    </source>
</evidence>
<organism evidence="2 3">
    <name type="scientific">Xylanibacillus composti</name>
    <dbReference type="NCBI Taxonomy" id="1572762"/>
    <lineage>
        <taxon>Bacteria</taxon>
        <taxon>Bacillati</taxon>
        <taxon>Bacillota</taxon>
        <taxon>Bacilli</taxon>
        <taxon>Bacillales</taxon>
        <taxon>Paenibacillaceae</taxon>
        <taxon>Xylanibacillus</taxon>
    </lineage>
</organism>
<dbReference type="GO" id="GO:0016020">
    <property type="term" value="C:membrane"/>
    <property type="evidence" value="ECO:0007669"/>
    <property type="project" value="InterPro"/>
</dbReference>
<evidence type="ECO:0000313" key="3">
    <source>
        <dbReference type="Proteomes" id="UP000677918"/>
    </source>
</evidence>
<dbReference type="NCBIfam" id="NF008528">
    <property type="entry name" value="PRK11463.1-2"/>
    <property type="match status" value="1"/>
</dbReference>
<accession>A0A8J4M2H1</accession>
<keyword evidence="1" id="KW-0812">Transmembrane</keyword>
<dbReference type="Pfam" id="PF04186">
    <property type="entry name" value="FxsA"/>
    <property type="match status" value="1"/>
</dbReference>
<dbReference type="InterPro" id="IPR007313">
    <property type="entry name" value="FxsA"/>
</dbReference>
<keyword evidence="1" id="KW-1133">Transmembrane helix</keyword>
<keyword evidence="1" id="KW-0472">Membrane</keyword>
<gene>
    <name evidence="2" type="ORF">XYCOK13_26790</name>
</gene>
<name>A0A8J4M2H1_9BACL</name>
<dbReference type="PANTHER" id="PTHR35335:SF1">
    <property type="entry name" value="UPF0716 PROTEIN FXSA"/>
    <property type="match status" value="1"/>
</dbReference>
<comment type="caution">
    <text evidence="2">The sequence shown here is derived from an EMBL/GenBank/DDBJ whole genome shotgun (WGS) entry which is preliminary data.</text>
</comment>
<evidence type="ECO:0000256" key="1">
    <source>
        <dbReference type="SAM" id="Phobius"/>
    </source>
</evidence>